<feature type="region of interest" description="Disordered" evidence="1">
    <location>
        <begin position="1"/>
        <end position="86"/>
    </location>
</feature>
<gene>
    <name evidence="3" type="ORF">BN2458_PEG1343</name>
    <name evidence="4" type="ORF">LS75_008835</name>
</gene>
<evidence type="ECO:0000313" key="5">
    <source>
        <dbReference type="Proteomes" id="UP000029925"/>
    </source>
</evidence>
<feature type="compositionally biased region" description="Basic and acidic residues" evidence="1">
    <location>
        <begin position="43"/>
        <end position="52"/>
    </location>
</feature>
<feature type="compositionally biased region" description="Basic and acidic residues" evidence="1">
    <location>
        <begin position="9"/>
        <end position="19"/>
    </location>
</feature>
<protein>
    <submittedName>
        <fullName evidence="3">Flagellar hook-length control protein FliK</fullName>
    </submittedName>
</protein>
<feature type="domain" description="Flagellar hook-length control protein-like C-terminal" evidence="2">
    <location>
        <begin position="305"/>
        <end position="383"/>
    </location>
</feature>
<dbReference type="RefSeq" id="WP_052082108.1">
    <property type="nucleotide sequence ID" value="NZ_CAJTQN010000009.1"/>
</dbReference>
<keyword evidence="3" id="KW-0282">Flagellum</keyword>
<reference evidence="4 5" key="1">
    <citation type="journal article" date="2014" name="Genome Announc.">
        <title>Draft genome sequences of eight enterohepatic helicobacter species isolated from both laboratory and wild rodents.</title>
        <authorList>
            <person name="Sheh A."/>
            <person name="Shen Z."/>
            <person name="Fox J.G."/>
        </authorList>
    </citation>
    <scope>NUCLEOTIDE SEQUENCE [LARGE SCALE GENOMIC DNA]</scope>
    <source>
        <strain evidence="4 5">MIT 98-6810</strain>
    </source>
</reference>
<dbReference type="InterPro" id="IPR038610">
    <property type="entry name" value="FliK-like_C_sf"/>
</dbReference>
<dbReference type="STRING" id="76936.BN2458_PEG1343"/>
<evidence type="ECO:0000313" key="6">
    <source>
        <dbReference type="Proteomes" id="UP000064525"/>
    </source>
</evidence>
<evidence type="ECO:0000259" key="2">
    <source>
        <dbReference type="Pfam" id="PF02120"/>
    </source>
</evidence>
<dbReference type="Proteomes" id="UP000029925">
    <property type="component" value="Unassembled WGS sequence"/>
</dbReference>
<dbReference type="Pfam" id="PF02120">
    <property type="entry name" value="Flg_hook"/>
    <property type="match status" value="1"/>
</dbReference>
<keyword evidence="3" id="KW-0966">Cell projection</keyword>
<evidence type="ECO:0000256" key="1">
    <source>
        <dbReference type="SAM" id="MobiDB-lite"/>
    </source>
</evidence>
<dbReference type="AlphaFoldDB" id="A0A0S4PXS6"/>
<feature type="compositionally biased region" description="Polar residues" evidence="1">
    <location>
        <begin position="261"/>
        <end position="277"/>
    </location>
</feature>
<dbReference type="Gene3D" id="3.30.750.140">
    <property type="match status" value="1"/>
</dbReference>
<feature type="compositionally biased region" description="Basic and acidic residues" evidence="1">
    <location>
        <begin position="182"/>
        <end position="197"/>
    </location>
</feature>
<reference evidence="3" key="2">
    <citation type="submission" date="2015-11" db="EMBL/GenBank/DDBJ databases">
        <authorList>
            <person name="Zhang Y."/>
            <person name="Guo Z."/>
        </authorList>
    </citation>
    <scope>NUCLEOTIDE SEQUENCE</scope>
    <source>
        <strain evidence="3">1</strain>
    </source>
</reference>
<dbReference type="InterPro" id="IPR021136">
    <property type="entry name" value="Flagellar_hook_control-like_C"/>
</dbReference>
<accession>A0A0S4PXS6</accession>
<keyword evidence="3" id="KW-0969">Cilium</keyword>
<dbReference type="KEGG" id="hty:BN2458_PEG1343"/>
<feature type="compositionally biased region" description="Polar residues" evidence="1">
    <location>
        <begin position="200"/>
        <end position="210"/>
    </location>
</feature>
<dbReference type="EMBL" id="JRPF02000014">
    <property type="protein sequence ID" value="TLD77881.1"/>
    <property type="molecule type" value="Genomic_DNA"/>
</dbReference>
<dbReference type="GeneID" id="78151539"/>
<feature type="compositionally biased region" description="Basic and acidic residues" evidence="1">
    <location>
        <begin position="243"/>
        <end position="260"/>
    </location>
</feature>
<dbReference type="Proteomes" id="UP000064525">
    <property type="component" value="Chromosome I"/>
</dbReference>
<organism evidence="3 6">
    <name type="scientific">Helicobacter typhlonius</name>
    <dbReference type="NCBI Taxonomy" id="76936"/>
    <lineage>
        <taxon>Bacteria</taxon>
        <taxon>Pseudomonadati</taxon>
        <taxon>Campylobacterota</taxon>
        <taxon>Epsilonproteobacteria</taxon>
        <taxon>Campylobacterales</taxon>
        <taxon>Helicobacteraceae</taxon>
        <taxon>Helicobacter</taxon>
    </lineage>
</organism>
<feature type="region of interest" description="Disordered" evidence="1">
    <location>
        <begin position="145"/>
        <end position="278"/>
    </location>
</feature>
<feature type="compositionally biased region" description="Basic residues" evidence="1">
    <location>
        <begin position="60"/>
        <end position="73"/>
    </location>
</feature>
<feature type="compositionally biased region" description="Polar residues" evidence="1">
    <location>
        <begin position="389"/>
        <end position="398"/>
    </location>
</feature>
<name>A0A0S4PXS6_9HELI</name>
<evidence type="ECO:0000313" key="3">
    <source>
        <dbReference type="EMBL" id="CUU40228.1"/>
    </source>
</evidence>
<feature type="region of interest" description="Disordered" evidence="1">
    <location>
        <begin position="378"/>
        <end position="414"/>
    </location>
</feature>
<keyword evidence="5" id="KW-1185">Reference proteome</keyword>
<feature type="compositionally biased region" description="Polar residues" evidence="1">
    <location>
        <begin position="20"/>
        <end position="31"/>
    </location>
</feature>
<sequence length="426" mass="47607">MSKNGETTHIVESHSKSSETTRIVESQSKVEISSLKDMPIKGADSKETKDVLESANAKRTSGKTKKSKKHKNAKKQEVQNVVIDSKESAKKPLDIKKIADSKEIQATQKVQVSQILQEQSKEHKEYIAPQAFELEDDEVAQEIESKESEIILKPQAKGQMPQNTNAQNKGNVLAQSLAIVESNKDKNHKDSQKDSRQKMTKSGDSQSVQSKNKEEAQIGFEDMLASQFIDEEEPQKIESFNSGEKKKEQPKEIQEQKESQTQKSGAQKQSAEVSQVKQNEKTQILYRSALAKENIRYFAQTLREEILNYKPPVTKLSMELNPRNLGSLELTITKKGKDLHISVLSNANAVGLFLQNQVDFRNSLAQVGFENVDISFSSGEKGGGDNPREQNASQNGSSHENRNKNGLEDSQNGEINMIHITLPKYA</sequence>
<feature type="compositionally biased region" description="Polar residues" evidence="1">
    <location>
        <begin position="160"/>
        <end position="174"/>
    </location>
</feature>
<dbReference type="PATRIC" id="fig|76936.10.peg.1311"/>
<dbReference type="OrthoDB" id="5362877at2"/>
<evidence type="ECO:0000313" key="4">
    <source>
        <dbReference type="EMBL" id="TLD77881.1"/>
    </source>
</evidence>
<dbReference type="EMBL" id="LN907858">
    <property type="protein sequence ID" value="CUU40228.1"/>
    <property type="molecule type" value="Genomic_DNA"/>
</dbReference>
<reference evidence="6" key="3">
    <citation type="submission" date="2015-11" db="EMBL/GenBank/DDBJ databases">
        <authorList>
            <person name="Anvar S.Y."/>
        </authorList>
    </citation>
    <scope>NUCLEOTIDE SEQUENCE [LARGE SCALE GENOMIC DNA]</scope>
</reference>
<proteinExistence type="predicted"/>